<dbReference type="Proteomes" id="UP000029413">
    <property type="component" value="Chromosome 2"/>
</dbReference>
<keyword evidence="2" id="KW-1185">Reference proteome</keyword>
<reference evidence="1 2" key="1">
    <citation type="submission" date="2014-05" db="EMBL/GenBank/DDBJ databases">
        <authorList>
            <person name="Bishop-Lilly K.A."/>
            <person name="Broomall S.M."/>
            <person name="Chain P.S."/>
            <person name="Chertkov O."/>
            <person name="Coyne S.R."/>
            <person name="Daligault H.E."/>
            <person name="Davenport K.W."/>
            <person name="Erkkila T."/>
            <person name="Frey K.G."/>
            <person name="Gibbons H.S."/>
            <person name="Gu W."/>
            <person name="Jaissle J."/>
            <person name="Johnson S.L."/>
            <person name="Koroleva G.I."/>
            <person name="Ladner J.T."/>
            <person name="Lo C.-C."/>
            <person name="Minogue T.D."/>
            <person name="Munk C."/>
            <person name="Palacios G.F."/>
            <person name="Redden C.L."/>
            <person name="Rosenzweig C.N."/>
            <person name="Scholz M.B."/>
            <person name="Teshima H."/>
            <person name="Xu Y."/>
        </authorList>
    </citation>
    <scope>NUCLEOTIDE SEQUENCE [LARGE SCALE GENOMIC DNA]</scope>
    <source>
        <strain evidence="1 2">DDS 22E-1</strain>
    </source>
</reference>
<dbReference type="EMBL" id="CP007784">
    <property type="protein sequence ID" value="AIO34878.1"/>
    <property type="molecule type" value="Genomic_DNA"/>
</dbReference>
<accession>A0AAN0VP82</accession>
<dbReference type="KEGG" id="bcen:DM39_3489"/>
<organism evidence="1 2">
    <name type="scientific">Burkholderia cenocepacia</name>
    <dbReference type="NCBI Taxonomy" id="95486"/>
    <lineage>
        <taxon>Bacteria</taxon>
        <taxon>Pseudomonadati</taxon>
        <taxon>Pseudomonadota</taxon>
        <taxon>Betaproteobacteria</taxon>
        <taxon>Burkholderiales</taxon>
        <taxon>Burkholderiaceae</taxon>
        <taxon>Burkholderia</taxon>
        <taxon>Burkholderia cepacia complex</taxon>
    </lineage>
</organism>
<evidence type="ECO:0000313" key="1">
    <source>
        <dbReference type="EMBL" id="AIO34878.1"/>
    </source>
</evidence>
<evidence type="ECO:0000313" key="2">
    <source>
        <dbReference type="Proteomes" id="UP000029413"/>
    </source>
</evidence>
<name>A0AAN0VP82_9BURK</name>
<dbReference type="AlphaFoldDB" id="A0AAN0VP82"/>
<proteinExistence type="predicted"/>
<gene>
    <name evidence="1" type="ORF">DM39_3489</name>
</gene>
<sequence length="44" mass="4762">MPRGGNWPIGEGGRLSFKFVRLSNAFRVCTRRGGDIPFGQGVPA</sequence>
<protein>
    <submittedName>
        <fullName evidence="1">Uncharacterized protein</fullName>
    </submittedName>
</protein>